<accession>A0A4V3C311</accession>
<reference evidence="1 2" key="1">
    <citation type="submission" date="2019-03" db="EMBL/GenBank/DDBJ databases">
        <title>Genomic Encyclopedia of Archaeal and Bacterial Type Strains, Phase II (KMG-II): from individual species to whole genera.</title>
        <authorList>
            <person name="Goeker M."/>
        </authorList>
    </citation>
    <scope>NUCLEOTIDE SEQUENCE [LARGE SCALE GENOMIC DNA]</scope>
    <source>
        <strain evidence="1 2">ATCC 700618</strain>
    </source>
</reference>
<dbReference type="Proteomes" id="UP000295518">
    <property type="component" value="Unassembled WGS sequence"/>
</dbReference>
<evidence type="ECO:0000313" key="2">
    <source>
        <dbReference type="Proteomes" id="UP000295518"/>
    </source>
</evidence>
<gene>
    <name evidence="1" type="ORF">EI74_0416</name>
</gene>
<dbReference type="AlphaFoldDB" id="A0A4V3C311"/>
<organism evidence="1 2">
    <name type="scientific">Mycoplasma testudineum</name>
    <dbReference type="NCBI Taxonomy" id="244584"/>
    <lineage>
        <taxon>Bacteria</taxon>
        <taxon>Bacillati</taxon>
        <taxon>Mycoplasmatota</taxon>
        <taxon>Mollicutes</taxon>
        <taxon>Mycoplasmataceae</taxon>
        <taxon>Mycoplasma</taxon>
    </lineage>
</organism>
<protein>
    <submittedName>
        <fullName evidence="1">Uncharacterized protein</fullName>
    </submittedName>
</protein>
<name>A0A4V3C311_9MOLU</name>
<sequence>MITIWSCNYVFYIKFLKYFKKTDENLKKELIRNNQNFNKILEDEISKVKNYVFPSDLNKFNIEKDRRIKFQSRYYFKKIKNATERIEKFVYIREAVWNNVNWSFTYKNPEMYSKYFEFKLYKEAGFI</sequence>
<comment type="caution">
    <text evidence="1">The sequence shown here is derived from an EMBL/GenBank/DDBJ whole genome shotgun (WGS) entry which is preliminary data.</text>
</comment>
<dbReference type="EMBL" id="SNWN01000011">
    <property type="protein sequence ID" value="TDO20339.1"/>
    <property type="molecule type" value="Genomic_DNA"/>
</dbReference>
<keyword evidence="2" id="KW-1185">Reference proteome</keyword>
<proteinExistence type="predicted"/>
<evidence type="ECO:0000313" key="1">
    <source>
        <dbReference type="EMBL" id="TDO20339.1"/>
    </source>
</evidence>